<dbReference type="PRINTS" id="PR00024">
    <property type="entry name" value="HOMEOBOX"/>
</dbReference>
<dbReference type="SUPFAM" id="SSF46689">
    <property type="entry name" value="Homeodomain-like"/>
    <property type="match status" value="1"/>
</dbReference>
<evidence type="ECO:0000256" key="7">
    <source>
        <dbReference type="SAM" id="MobiDB-lite"/>
    </source>
</evidence>
<keyword evidence="8" id="KW-0812">Transmembrane</keyword>
<evidence type="ECO:0000256" key="5">
    <source>
        <dbReference type="PROSITE-ProRule" id="PRU00108"/>
    </source>
</evidence>
<feature type="region of interest" description="Disordered" evidence="7">
    <location>
        <begin position="549"/>
        <end position="616"/>
    </location>
</feature>
<dbReference type="Gene3D" id="1.10.10.60">
    <property type="entry name" value="Homeodomain-like"/>
    <property type="match status" value="1"/>
</dbReference>
<dbReference type="GO" id="GO:0048513">
    <property type="term" value="P:animal organ development"/>
    <property type="evidence" value="ECO:0007669"/>
    <property type="project" value="UniProtKB-ARBA"/>
</dbReference>
<protein>
    <recommendedName>
        <fullName evidence="9">Homeobox domain-containing protein</fullName>
    </recommendedName>
</protein>
<reference evidence="10 11" key="1">
    <citation type="submission" date="2024-04" db="EMBL/GenBank/DDBJ databases">
        <authorList>
            <person name="Rising A."/>
            <person name="Reimegard J."/>
            <person name="Sonavane S."/>
            <person name="Akerstrom W."/>
            <person name="Nylinder S."/>
            <person name="Hedman E."/>
            <person name="Kallberg Y."/>
        </authorList>
    </citation>
    <scope>NUCLEOTIDE SEQUENCE [LARGE SCALE GENOMIC DNA]</scope>
</reference>
<evidence type="ECO:0000256" key="2">
    <source>
        <dbReference type="ARBA" id="ARBA00023125"/>
    </source>
</evidence>
<evidence type="ECO:0000256" key="3">
    <source>
        <dbReference type="ARBA" id="ARBA00023155"/>
    </source>
</evidence>
<feature type="compositionally biased region" description="Polar residues" evidence="7">
    <location>
        <begin position="489"/>
        <end position="499"/>
    </location>
</feature>
<dbReference type="CDD" id="cd00086">
    <property type="entry name" value="homeodomain"/>
    <property type="match status" value="1"/>
</dbReference>
<feature type="compositionally biased region" description="Basic and acidic residues" evidence="7">
    <location>
        <begin position="225"/>
        <end position="237"/>
    </location>
</feature>
<evidence type="ECO:0000256" key="8">
    <source>
        <dbReference type="SAM" id="Phobius"/>
    </source>
</evidence>
<feature type="region of interest" description="Disordered" evidence="7">
    <location>
        <begin position="184"/>
        <end position="286"/>
    </location>
</feature>
<feature type="compositionally biased region" description="Polar residues" evidence="7">
    <location>
        <begin position="315"/>
        <end position="331"/>
    </location>
</feature>
<evidence type="ECO:0000259" key="9">
    <source>
        <dbReference type="PROSITE" id="PS50071"/>
    </source>
</evidence>
<dbReference type="FunFam" id="1.10.10.60:FF:000176">
    <property type="entry name" value="pancreas/duodenum homeobox protein 1"/>
    <property type="match status" value="1"/>
</dbReference>
<dbReference type="InterPro" id="IPR020479">
    <property type="entry name" value="HD_metazoa"/>
</dbReference>
<gene>
    <name evidence="10" type="ORF">LARSCL_LOCUS358</name>
</gene>
<name>A0AAV1YS83_9ARAC</name>
<comment type="subcellular location">
    <subcellularLocation>
        <location evidence="1 5 6">Nucleus</location>
    </subcellularLocation>
</comment>
<evidence type="ECO:0000256" key="4">
    <source>
        <dbReference type="ARBA" id="ARBA00023242"/>
    </source>
</evidence>
<evidence type="ECO:0000256" key="1">
    <source>
        <dbReference type="ARBA" id="ARBA00004123"/>
    </source>
</evidence>
<dbReference type="PANTHER" id="PTHR45664">
    <property type="entry name" value="PROTEIN ZERKNUELLT 1-RELATED"/>
    <property type="match status" value="1"/>
</dbReference>
<evidence type="ECO:0000256" key="6">
    <source>
        <dbReference type="RuleBase" id="RU000682"/>
    </source>
</evidence>
<dbReference type="InterPro" id="IPR001356">
    <property type="entry name" value="HD"/>
</dbReference>
<feature type="compositionally biased region" description="Low complexity" evidence="7">
    <location>
        <begin position="203"/>
        <end position="221"/>
    </location>
</feature>
<organism evidence="10 11">
    <name type="scientific">Larinioides sclopetarius</name>
    <dbReference type="NCBI Taxonomy" id="280406"/>
    <lineage>
        <taxon>Eukaryota</taxon>
        <taxon>Metazoa</taxon>
        <taxon>Ecdysozoa</taxon>
        <taxon>Arthropoda</taxon>
        <taxon>Chelicerata</taxon>
        <taxon>Arachnida</taxon>
        <taxon>Araneae</taxon>
        <taxon>Araneomorphae</taxon>
        <taxon>Entelegynae</taxon>
        <taxon>Araneoidea</taxon>
        <taxon>Araneidae</taxon>
        <taxon>Larinioides</taxon>
    </lineage>
</organism>
<dbReference type="SMART" id="SM00389">
    <property type="entry name" value="HOX"/>
    <property type="match status" value="1"/>
</dbReference>
<evidence type="ECO:0000313" key="11">
    <source>
        <dbReference type="Proteomes" id="UP001497382"/>
    </source>
</evidence>
<dbReference type="PANTHER" id="PTHR45664:SF2">
    <property type="entry name" value="HOMEOTIC PROTEIN PROBOSCIPEDIA"/>
    <property type="match status" value="1"/>
</dbReference>
<keyword evidence="4 5" id="KW-0539">Nucleus</keyword>
<feature type="transmembrane region" description="Helical" evidence="8">
    <location>
        <begin position="95"/>
        <end position="113"/>
    </location>
</feature>
<feature type="compositionally biased region" description="Basic and acidic residues" evidence="7">
    <location>
        <begin position="256"/>
        <end position="267"/>
    </location>
</feature>
<dbReference type="PROSITE" id="PS50071">
    <property type="entry name" value="HOMEOBOX_2"/>
    <property type="match status" value="1"/>
</dbReference>
<dbReference type="GO" id="GO:0000978">
    <property type="term" value="F:RNA polymerase II cis-regulatory region sequence-specific DNA binding"/>
    <property type="evidence" value="ECO:0007669"/>
    <property type="project" value="TreeGrafter"/>
</dbReference>
<dbReference type="GO" id="GO:0005634">
    <property type="term" value="C:nucleus"/>
    <property type="evidence" value="ECO:0007669"/>
    <property type="project" value="UniProtKB-SubCell"/>
</dbReference>
<feature type="domain" description="Homeobox" evidence="9">
    <location>
        <begin position="127"/>
        <end position="187"/>
    </location>
</feature>
<feature type="compositionally biased region" description="Polar residues" evidence="7">
    <location>
        <begin position="391"/>
        <end position="400"/>
    </location>
</feature>
<feature type="compositionally biased region" description="Polar residues" evidence="7">
    <location>
        <begin position="343"/>
        <end position="352"/>
    </location>
</feature>
<dbReference type="GO" id="GO:0000981">
    <property type="term" value="F:DNA-binding transcription factor activity, RNA polymerase II-specific"/>
    <property type="evidence" value="ECO:0007669"/>
    <property type="project" value="InterPro"/>
</dbReference>
<keyword evidence="3 5" id="KW-0371">Homeobox</keyword>
<accession>A0AAV1YS83</accession>
<feature type="region of interest" description="Disordered" evidence="7">
    <location>
        <begin position="489"/>
        <end position="529"/>
    </location>
</feature>
<dbReference type="PROSITE" id="PS00027">
    <property type="entry name" value="HOMEOBOX_1"/>
    <property type="match status" value="1"/>
</dbReference>
<feature type="compositionally biased region" description="Low complexity" evidence="7">
    <location>
        <begin position="511"/>
        <end position="523"/>
    </location>
</feature>
<proteinExistence type="predicted"/>
<dbReference type="EMBL" id="CAXIEN010000002">
    <property type="protein sequence ID" value="CAL1261378.1"/>
    <property type="molecule type" value="Genomic_DNA"/>
</dbReference>
<keyword evidence="2 5" id="KW-0238">DNA-binding</keyword>
<comment type="caution">
    <text evidence="10">The sequence shown here is derived from an EMBL/GenBank/DDBJ whole genome shotgun (WGS) entry which is preliminary data.</text>
</comment>
<dbReference type="Pfam" id="PF00046">
    <property type="entry name" value="Homeodomain"/>
    <property type="match status" value="1"/>
</dbReference>
<feature type="region of interest" description="Disordered" evidence="7">
    <location>
        <begin position="309"/>
        <end position="357"/>
    </location>
</feature>
<feature type="compositionally biased region" description="Polar residues" evidence="7">
    <location>
        <begin position="580"/>
        <end position="591"/>
    </location>
</feature>
<feature type="DNA-binding region" description="Homeobox" evidence="5">
    <location>
        <begin position="129"/>
        <end position="188"/>
    </location>
</feature>
<feature type="compositionally biased region" description="Polar residues" evidence="7">
    <location>
        <begin position="549"/>
        <end position="568"/>
    </location>
</feature>
<keyword evidence="11" id="KW-1185">Reference proteome</keyword>
<keyword evidence="8" id="KW-1133">Transmembrane helix</keyword>
<keyword evidence="8" id="KW-0472">Membrane</keyword>
<dbReference type="AlphaFoldDB" id="A0AAV1YS83"/>
<dbReference type="InterPro" id="IPR009057">
    <property type="entry name" value="Homeodomain-like_sf"/>
</dbReference>
<feature type="region of interest" description="Disordered" evidence="7">
    <location>
        <begin position="374"/>
        <end position="407"/>
    </location>
</feature>
<feature type="compositionally biased region" description="Low complexity" evidence="7">
    <location>
        <begin position="592"/>
        <end position="605"/>
    </location>
</feature>
<dbReference type="Proteomes" id="UP001497382">
    <property type="component" value="Unassembled WGS sequence"/>
</dbReference>
<evidence type="ECO:0000313" key="10">
    <source>
        <dbReference type="EMBL" id="CAL1261378.1"/>
    </source>
</evidence>
<dbReference type="InterPro" id="IPR017970">
    <property type="entry name" value="Homeobox_CS"/>
</dbReference>
<sequence>MFHPSRCERGLTKTTSTAPSPAYLEQVAANSGDGNKPPQLNLDHQISEISGWPSAPHYMLRRELIHKDVAPSLGSDSEIFQKLTISLARAVMKRFDIGIVIFLLSLFMIDFLLKVPLTVFRRNNENGMPRRLRTAYTNTQLLELEKEFHFNKYLCRPRRIEIAASLDLTERQVKVWFQNRRMKHKRQSLMTKNGDEKNELDGGETPTSSSTPTGAGSTLSGNEADTNKTDSADDRSATETSSSVGSPERPPRVTKTQREISSDRTVADRSPSSAAGVATSDGISEALSPCSSSERLLNLDSDFTHQQKNRIHSPGSVQINPSDALSATSRKGSPVVLGDLKSPDTNSLSSTPPTEPIMHNLSSIGSERSQALVAGDAKSSRTAMCPGMTNGHMNATSGRSTSHRKIPQSCPMDSTIPFCNSPCNLNCAPVASTTHCTSPGGGMYQLTAQHCPPNHLSTNSSYHNRSRSYSSTVPYSTDPNGMMTYGQNNHRGLSPSVGQGNYCYRTPPSTPTQQQSYQHPSPQRMDNDWITQQNSYGSQVQSPLYYTNERSCQPPQQHGSLTHSQATPMGTGVGLGSHSVHATSQRNSSHNPPVSRSPYPYSVDSLPGQNQSHEPHSHNVYMSDYRGDINSGYSFNRNYNNLHSNNGYDSSVGSSSEQYVPNSINPDGSVSYCYPHHNNANSGYRSDSFDENGSQTIYYDLSNSTGNNNRVPDYSATAPKQNFPQTSSLYEVSHTVGDTANIPTYNQSGENYRGQCPTEGDLSFNYYDSSDSYSSNNNNNGAANNNSCGTTDFNFLTLASEFSSPEYYQLS</sequence>